<dbReference type="Gene3D" id="1.10.40.50">
    <property type="entry name" value="Probable gtpase engc, domain 3"/>
    <property type="match status" value="1"/>
</dbReference>
<feature type="region of interest" description="Disordered" evidence="11">
    <location>
        <begin position="346"/>
        <end position="377"/>
    </location>
</feature>
<sequence length="377" mass="41455">MSEHDPAATSAPRITPEQRTGLLELGWNDALEADFLRLASPDTRPARVASVERGGFFVVEDAAAIDAPTLARLEGTELDSTAQPAVGDWVALIVREGTPGITEVLPRKSALLRRASGRQGRAQVVVCNLDYLFIVTAIGFNLNLSRLERYLIGSLAADIAPVIVINKIDRVHDRTEIDALINDLGIEVPVHFTCALEPGGIDQLKPYLTPGTSLALVGSSGVGKSTLANRILQTDRLATGEVRHTDDRGRHTTTRRELWRAPSGALIIDTPGMREFGLWDAREGVAKLFPEIHAATEACHFRDCAHVDEPGCGLLAALDDETIDEARYQRYLRALEELAETEALAAESTERLNARRERGKQNKLRTRKGSRRKHWDR</sequence>
<gene>
    <name evidence="10 14" type="primary">rsgA</name>
    <name evidence="14" type="ORF">FRC98_07350</name>
</gene>
<dbReference type="Proteomes" id="UP000321412">
    <property type="component" value="Unassembled WGS sequence"/>
</dbReference>
<feature type="binding site" evidence="10">
    <location>
        <position position="312"/>
    </location>
    <ligand>
        <name>Zn(2+)</name>
        <dbReference type="ChEBI" id="CHEBI:29105"/>
    </ligand>
</feature>
<evidence type="ECO:0000313" key="15">
    <source>
        <dbReference type="Proteomes" id="UP000321412"/>
    </source>
</evidence>
<evidence type="ECO:0000256" key="5">
    <source>
        <dbReference type="ARBA" id="ARBA00022741"/>
    </source>
</evidence>
<feature type="domain" description="EngC GTPase" evidence="12">
    <location>
        <begin position="127"/>
        <end position="274"/>
    </location>
</feature>
<dbReference type="PANTHER" id="PTHR32120">
    <property type="entry name" value="SMALL RIBOSOMAL SUBUNIT BIOGENESIS GTPASE RSGA"/>
    <property type="match status" value="1"/>
</dbReference>
<accession>A0A5C6XCM2</accession>
<comment type="cofactor">
    <cofactor evidence="10">
        <name>Zn(2+)</name>
        <dbReference type="ChEBI" id="CHEBI:29105"/>
    </cofactor>
    <text evidence="10">Binds 1 zinc ion per subunit.</text>
</comment>
<keyword evidence="2 10" id="KW-0690">Ribosome biogenesis</keyword>
<dbReference type="InterPro" id="IPR010914">
    <property type="entry name" value="RsgA_GTPase_dom"/>
</dbReference>
<evidence type="ECO:0000256" key="11">
    <source>
        <dbReference type="SAM" id="MobiDB-lite"/>
    </source>
</evidence>
<dbReference type="InterPro" id="IPR030378">
    <property type="entry name" value="G_CP_dom"/>
</dbReference>
<feature type="binding site" evidence="10">
    <location>
        <position position="299"/>
    </location>
    <ligand>
        <name>Zn(2+)</name>
        <dbReference type="ChEBI" id="CHEBI:29105"/>
    </ligand>
</feature>
<keyword evidence="15" id="KW-1185">Reference proteome</keyword>
<comment type="caution">
    <text evidence="14">The sequence shown here is derived from an EMBL/GenBank/DDBJ whole genome shotgun (WGS) entry which is preliminary data.</text>
</comment>
<dbReference type="Pfam" id="PF03193">
    <property type="entry name" value="RsgA_GTPase"/>
    <property type="match status" value="1"/>
</dbReference>
<reference evidence="14 15" key="1">
    <citation type="submission" date="2019-08" db="EMBL/GenBank/DDBJ databases">
        <title>Bradymonadales sp. TMQ4.</title>
        <authorList>
            <person name="Liang Q."/>
        </authorList>
    </citation>
    <scope>NUCLEOTIDE SEQUENCE [LARGE SCALE GENOMIC DNA]</scope>
    <source>
        <strain evidence="14 15">TMQ4</strain>
    </source>
</reference>
<dbReference type="GO" id="GO:0003924">
    <property type="term" value="F:GTPase activity"/>
    <property type="evidence" value="ECO:0007669"/>
    <property type="project" value="UniProtKB-UniRule"/>
</dbReference>
<dbReference type="EC" id="3.6.1.-" evidence="10"/>
<evidence type="ECO:0000313" key="14">
    <source>
        <dbReference type="EMBL" id="TXD37501.1"/>
    </source>
</evidence>
<evidence type="ECO:0000256" key="8">
    <source>
        <dbReference type="ARBA" id="ARBA00022884"/>
    </source>
</evidence>
<comment type="subunit">
    <text evidence="10">Monomer. Associates with 30S ribosomal subunit, binds 16S rRNA.</text>
</comment>
<keyword evidence="9 10" id="KW-0342">GTP-binding</keyword>
<dbReference type="Gene3D" id="3.40.50.300">
    <property type="entry name" value="P-loop containing nucleotide triphosphate hydrolases"/>
    <property type="match status" value="1"/>
</dbReference>
<evidence type="ECO:0000259" key="12">
    <source>
        <dbReference type="PROSITE" id="PS50936"/>
    </source>
</evidence>
<dbReference type="SUPFAM" id="SSF52540">
    <property type="entry name" value="P-loop containing nucleoside triphosphate hydrolases"/>
    <property type="match status" value="1"/>
</dbReference>
<dbReference type="PROSITE" id="PS50936">
    <property type="entry name" value="ENGC_GTPASE"/>
    <property type="match status" value="1"/>
</dbReference>
<keyword evidence="3 10" id="KW-0479">Metal-binding</keyword>
<dbReference type="NCBIfam" id="TIGR00157">
    <property type="entry name" value="ribosome small subunit-dependent GTPase A"/>
    <property type="match status" value="1"/>
</dbReference>
<dbReference type="GO" id="GO:0005737">
    <property type="term" value="C:cytoplasm"/>
    <property type="evidence" value="ECO:0007669"/>
    <property type="project" value="UniProtKB-SubCell"/>
</dbReference>
<dbReference type="PANTHER" id="PTHR32120:SF10">
    <property type="entry name" value="SMALL RIBOSOMAL SUBUNIT BIOGENESIS GTPASE RSGA"/>
    <property type="match status" value="1"/>
</dbReference>
<feature type="binding site" evidence="10">
    <location>
        <begin position="166"/>
        <end position="169"/>
    </location>
    <ligand>
        <name>GTP</name>
        <dbReference type="ChEBI" id="CHEBI:37565"/>
    </ligand>
</feature>
<evidence type="ECO:0000256" key="9">
    <source>
        <dbReference type="ARBA" id="ARBA00023134"/>
    </source>
</evidence>
<evidence type="ECO:0000256" key="3">
    <source>
        <dbReference type="ARBA" id="ARBA00022723"/>
    </source>
</evidence>
<evidence type="ECO:0000259" key="13">
    <source>
        <dbReference type="PROSITE" id="PS51721"/>
    </source>
</evidence>
<keyword evidence="1 10" id="KW-0963">Cytoplasm</keyword>
<evidence type="ECO:0000256" key="7">
    <source>
        <dbReference type="ARBA" id="ARBA00022833"/>
    </source>
</evidence>
<keyword evidence="8 10" id="KW-0694">RNA-binding</keyword>
<dbReference type="GO" id="GO:0042274">
    <property type="term" value="P:ribosomal small subunit biogenesis"/>
    <property type="evidence" value="ECO:0007669"/>
    <property type="project" value="UniProtKB-UniRule"/>
</dbReference>
<feature type="binding site" evidence="10">
    <location>
        <begin position="218"/>
        <end position="226"/>
    </location>
    <ligand>
        <name>GTP</name>
        <dbReference type="ChEBI" id="CHEBI:37565"/>
    </ligand>
</feature>
<organism evidence="14 15">
    <name type="scientific">Lujinxingia vulgaris</name>
    <dbReference type="NCBI Taxonomy" id="2600176"/>
    <lineage>
        <taxon>Bacteria</taxon>
        <taxon>Deltaproteobacteria</taxon>
        <taxon>Bradymonadales</taxon>
        <taxon>Lujinxingiaceae</taxon>
        <taxon>Lujinxingia</taxon>
    </lineage>
</organism>
<keyword evidence="7 10" id="KW-0862">Zinc</keyword>
<evidence type="ECO:0000256" key="2">
    <source>
        <dbReference type="ARBA" id="ARBA00022517"/>
    </source>
</evidence>
<feature type="compositionally biased region" description="Basic residues" evidence="11">
    <location>
        <begin position="361"/>
        <end position="377"/>
    </location>
</feature>
<keyword evidence="4 10" id="KW-0699">rRNA-binding</keyword>
<feature type="domain" description="CP-type G" evidence="13">
    <location>
        <begin position="117"/>
        <end position="276"/>
    </location>
</feature>
<dbReference type="GO" id="GO:0005525">
    <property type="term" value="F:GTP binding"/>
    <property type="evidence" value="ECO:0007669"/>
    <property type="project" value="UniProtKB-UniRule"/>
</dbReference>
<keyword evidence="6 10" id="KW-0378">Hydrolase</keyword>
<dbReference type="InterPro" id="IPR004881">
    <property type="entry name" value="Ribosome_biogen_GTPase_RsgA"/>
</dbReference>
<proteinExistence type="inferred from homology"/>
<dbReference type="EMBL" id="VOSM01000003">
    <property type="protein sequence ID" value="TXD37501.1"/>
    <property type="molecule type" value="Genomic_DNA"/>
</dbReference>
<comment type="similarity">
    <text evidence="10">Belongs to the TRAFAC class YlqF/YawG GTPase family. RsgA subfamily.</text>
</comment>
<evidence type="ECO:0000256" key="1">
    <source>
        <dbReference type="ARBA" id="ARBA00022490"/>
    </source>
</evidence>
<dbReference type="CDD" id="cd01854">
    <property type="entry name" value="YjeQ_EngC"/>
    <property type="match status" value="1"/>
</dbReference>
<feature type="compositionally biased region" description="Basic and acidic residues" evidence="11">
    <location>
        <begin position="348"/>
        <end position="360"/>
    </location>
</feature>
<dbReference type="GO" id="GO:0019843">
    <property type="term" value="F:rRNA binding"/>
    <property type="evidence" value="ECO:0007669"/>
    <property type="project" value="UniProtKB-KW"/>
</dbReference>
<comment type="function">
    <text evidence="10">One of several proteins that assist in the late maturation steps of the functional core of the 30S ribosomal subunit. Helps release RbfA from mature subunits. May play a role in the assembly of ribosomal proteins into the subunit. Circularly permuted GTPase that catalyzes slow GTP hydrolysis, GTPase activity is stimulated by the 30S ribosomal subunit.</text>
</comment>
<dbReference type="RefSeq" id="WP_146980658.1">
    <property type="nucleotide sequence ID" value="NZ_VOSM01000003.1"/>
</dbReference>
<protein>
    <recommendedName>
        <fullName evidence="10">Small ribosomal subunit biogenesis GTPase RsgA</fullName>
        <ecNumber evidence="10">3.6.1.-</ecNumber>
    </recommendedName>
</protein>
<dbReference type="GO" id="GO:0046872">
    <property type="term" value="F:metal ion binding"/>
    <property type="evidence" value="ECO:0007669"/>
    <property type="project" value="UniProtKB-KW"/>
</dbReference>
<evidence type="ECO:0000256" key="10">
    <source>
        <dbReference type="HAMAP-Rule" id="MF_01820"/>
    </source>
</evidence>
<evidence type="ECO:0000256" key="6">
    <source>
        <dbReference type="ARBA" id="ARBA00022801"/>
    </source>
</evidence>
<dbReference type="InterPro" id="IPR027417">
    <property type="entry name" value="P-loop_NTPase"/>
</dbReference>
<dbReference type="OrthoDB" id="9809485at2"/>
<feature type="binding site" evidence="10">
    <location>
        <position position="304"/>
    </location>
    <ligand>
        <name>Zn(2+)</name>
        <dbReference type="ChEBI" id="CHEBI:29105"/>
    </ligand>
</feature>
<name>A0A5C6XCM2_9DELT</name>
<dbReference type="AlphaFoldDB" id="A0A5C6XCM2"/>
<feature type="binding site" evidence="10">
    <location>
        <position position="306"/>
    </location>
    <ligand>
        <name>Zn(2+)</name>
        <dbReference type="ChEBI" id="CHEBI:29105"/>
    </ligand>
</feature>
<dbReference type="HAMAP" id="MF_01820">
    <property type="entry name" value="GTPase_RsgA"/>
    <property type="match status" value="1"/>
</dbReference>
<keyword evidence="5 10" id="KW-0547">Nucleotide-binding</keyword>
<comment type="subcellular location">
    <subcellularLocation>
        <location evidence="10">Cytoplasm</location>
    </subcellularLocation>
</comment>
<evidence type="ECO:0000256" key="4">
    <source>
        <dbReference type="ARBA" id="ARBA00022730"/>
    </source>
</evidence>
<dbReference type="PROSITE" id="PS51721">
    <property type="entry name" value="G_CP"/>
    <property type="match status" value="1"/>
</dbReference>